<dbReference type="Proteomes" id="UP001519287">
    <property type="component" value="Unassembled WGS sequence"/>
</dbReference>
<gene>
    <name evidence="1" type="ORF">J2Z66_000485</name>
</gene>
<evidence type="ECO:0000313" key="1">
    <source>
        <dbReference type="EMBL" id="MBP1988890.1"/>
    </source>
</evidence>
<protein>
    <submittedName>
        <fullName evidence="1">Uncharacterized protein</fullName>
    </submittedName>
</protein>
<reference evidence="1 2" key="1">
    <citation type="submission" date="2021-03" db="EMBL/GenBank/DDBJ databases">
        <title>Genomic Encyclopedia of Type Strains, Phase IV (KMG-IV): sequencing the most valuable type-strain genomes for metagenomic binning, comparative biology and taxonomic classification.</title>
        <authorList>
            <person name="Goeker M."/>
        </authorList>
    </citation>
    <scope>NUCLEOTIDE SEQUENCE [LARGE SCALE GENOMIC DNA]</scope>
    <source>
        <strain evidence="1 2">DSM 26048</strain>
    </source>
</reference>
<name>A0ABS4IMV0_9BACL</name>
<sequence length="63" mass="7250">MPINNPWVFDIAVPTEQLATTSETIHFNQEVQLGNGQSIRLDKIIVTPISTILYYDWPEHLKL</sequence>
<keyword evidence="2" id="KW-1185">Reference proteome</keyword>
<proteinExistence type="predicted"/>
<dbReference type="RefSeq" id="WP_209969447.1">
    <property type="nucleotide sequence ID" value="NZ_JAGGLB010000001.1"/>
</dbReference>
<evidence type="ECO:0000313" key="2">
    <source>
        <dbReference type="Proteomes" id="UP001519287"/>
    </source>
</evidence>
<comment type="caution">
    <text evidence="1">The sequence shown here is derived from an EMBL/GenBank/DDBJ whole genome shotgun (WGS) entry which is preliminary data.</text>
</comment>
<organism evidence="1 2">
    <name type="scientific">Paenibacillus eucommiae</name>
    <dbReference type="NCBI Taxonomy" id="1355755"/>
    <lineage>
        <taxon>Bacteria</taxon>
        <taxon>Bacillati</taxon>
        <taxon>Bacillota</taxon>
        <taxon>Bacilli</taxon>
        <taxon>Bacillales</taxon>
        <taxon>Paenibacillaceae</taxon>
        <taxon>Paenibacillus</taxon>
    </lineage>
</organism>
<accession>A0ABS4IMV0</accession>
<dbReference type="EMBL" id="JAGGLB010000001">
    <property type="protein sequence ID" value="MBP1988890.1"/>
    <property type="molecule type" value="Genomic_DNA"/>
</dbReference>